<name>A0A9P4KEJ7_9PLEO</name>
<feature type="transmembrane region" description="Helical" evidence="1">
    <location>
        <begin position="38"/>
        <end position="59"/>
    </location>
</feature>
<dbReference type="PANTHER" id="PTHR35041">
    <property type="entry name" value="MEDIATOR OF RNA POLYMERASE II TRANSCRIPTION SUBUNIT 1"/>
    <property type="match status" value="1"/>
</dbReference>
<proteinExistence type="predicted"/>
<reference evidence="3" key="1">
    <citation type="journal article" date="2020" name="Stud. Mycol.">
        <title>101 Dothideomycetes genomes: A test case for predicting lifestyles and emergence of pathogens.</title>
        <authorList>
            <person name="Haridas S."/>
            <person name="Albert R."/>
            <person name="Binder M."/>
            <person name="Bloem J."/>
            <person name="LaButti K."/>
            <person name="Salamov A."/>
            <person name="Andreopoulos B."/>
            <person name="Baker S."/>
            <person name="Barry K."/>
            <person name="Bills G."/>
            <person name="Bluhm B."/>
            <person name="Cannon C."/>
            <person name="Castanera R."/>
            <person name="Culley D."/>
            <person name="Daum C."/>
            <person name="Ezra D."/>
            <person name="Gonzalez J."/>
            <person name="Henrissat B."/>
            <person name="Kuo A."/>
            <person name="Liang C."/>
            <person name="Lipzen A."/>
            <person name="Lutzoni F."/>
            <person name="Magnuson J."/>
            <person name="Mondo S."/>
            <person name="Nolan M."/>
            <person name="Ohm R."/>
            <person name="Pangilinan J."/>
            <person name="Park H.-J."/>
            <person name="Ramirez L."/>
            <person name="Alfaro M."/>
            <person name="Sun H."/>
            <person name="Tritt A."/>
            <person name="Yoshinaga Y."/>
            <person name="Zwiers L.-H."/>
            <person name="Turgeon B."/>
            <person name="Goodwin S."/>
            <person name="Spatafora J."/>
            <person name="Crous P."/>
            <person name="Grigoriev I."/>
        </authorList>
    </citation>
    <scope>NUCLEOTIDE SEQUENCE [LARGE SCALE GENOMIC DNA]</scope>
    <source>
        <strain evidence="3">CBS 304.66</strain>
    </source>
</reference>
<evidence type="ECO:0000313" key="2">
    <source>
        <dbReference type="EMBL" id="KAF2267241.1"/>
    </source>
</evidence>
<comment type="caution">
    <text evidence="2">The sequence shown here is derived from an EMBL/GenBank/DDBJ whole genome shotgun (WGS) entry which is preliminary data.</text>
</comment>
<feature type="transmembrane region" description="Helical" evidence="1">
    <location>
        <begin position="102"/>
        <end position="123"/>
    </location>
</feature>
<protein>
    <submittedName>
        <fullName evidence="2">Uncharacterized protein</fullName>
    </submittedName>
</protein>
<dbReference type="PANTHER" id="PTHR35041:SF3">
    <property type="entry name" value="FORMYLMETHIONINE DEFORMYLASE-LIKE PROTEIN"/>
    <property type="match status" value="1"/>
</dbReference>
<keyword evidence="3" id="KW-1185">Reference proteome</keyword>
<keyword evidence="1" id="KW-1133">Transmembrane helix</keyword>
<dbReference type="Proteomes" id="UP000800093">
    <property type="component" value="Unassembled WGS sequence"/>
</dbReference>
<evidence type="ECO:0000313" key="3">
    <source>
        <dbReference type="Proteomes" id="UP000800093"/>
    </source>
</evidence>
<dbReference type="EMBL" id="ML986593">
    <property type="protein sequence ID" value="KAF2267241.1"/>
    <property type="molecule type" value="Genomic_DNA"/>
</dbReference>
<sequence length="640" mass="72014">MVVSFIAGLLFALGQHVLYKRLHHTTEDDEQRKVKLVLYGRALAYLSKVAFGGCVIICYRQRIWRALRDHAFSIWSIDQLFLATEDPSLFVNWETISKASTVVAMALVIWLIPLATIIFSPGALTFGDYLEVGSAVIAVPTLNFTAESYKNYRNATYNRKNVKQRSLIYVNTTDKAASAPGWFDYYDQYSADAERIALIMAYSLKEQSLSTEDARLSSCGGDFNCTYTISFIGPGYNCEELARGADDDQKLAEAGAPFDTSGLAPVGRLAYIADVDRGDYSRPQQEGLGLGGVPIDFISEDLGIFQTEPVLWIGYSIDSNETLPADSPYNETWKTRYDPHIFKCTHYETKYTVDFNYSGPYFNTHISFDFISPIINTTFSRFDNGSVNWEDIVPVENYISPRGDVPLYKKTAAYHAMGSCLRKFLRGKIELEPPIPGPGYPRVYSEVTKTRLVSNTTAMPKEDLPMLLRDFYTDMILSLFSDPKMLVVAEERVLVNTTRYRSSFIYDSGKLWACYGPVIFCVFVSLTVGAWTIWEDGTTFSVGFSRIMVTTRNSTLDHISRGACLGNDPFPPELMHTRLKFGVLVEYTEELDYTGQDGYQGLSHCTFGVPSELGPIVKGTIYAGLKDKQRMRIMKKEKID</sequence>
<accession>A0A9P4KEJ7</accession>
<dbReference type="AlphaFoldDB" id="A0A9P4KEJ7"/>
<gene>
    <name evidence="2" type="ORF">CC78DRAFT_512515</name>
</gene>
<keyword evidence="1" id="KW-0812">Transmembrane</keyword>
<organism evidence="2 3">
    <name type="scientific">Lojkania enalia</name>
    <dbReference type="NCBI Taxonomy" id="147567"/>
    <lineage>
        <taxon>Eukaryota</taxon>
        <taxon>Fungi</taxon>
        <taxon>Dikarya</taxon>
        <taxon>Ascomycota</taxon>
        <taxon>Pezizomycotina</taxon>
        <taxon>Dothideomycetes</taxon>
        <taxon>Pleosporomycetidae</taxon>
        <taxon>Pleosporales</taxon>
        <taxon>Pleosporales incertae sedis</taxon>
        <taxon>Lojkania</taxon>
    </lineage>
</organism>
<dbReference type="OrthoDB" id="5340195at2759"/>
<keyword evidence="1" id="KW-0472">Membrane</keyword>
<evidence type="ECO:0000256" key="1">
    <source>
        <dbReference type="SAM" id="Phobius"/>
    </source>
</evidence>